<dbReference type="InterPro" id="IPR014016">
    <property type="entry name" value="UvrD-like_ATP-bd"/>
</dbReference>
<evidence type="ECO:0000313" key="9">
    <source>
        <dbReference type="Proteomes" id="UP001054857"/>
    </source>
</evidence>
<dbReference type="Gene3D" id="3.40.50.300">
    <property type="entry name" value="P-loop containing nucleotide triphosphate hydrolases"/>
    <property type="match status" value="1"/>
</dbReference>
<dbReference type="GO" id="GO:0000725">
    <property type="term" value="P:recombinational repair"/>
    <property type="evidence" value="ECO:0007669"/>
    <property type="project" value="TreeGrafter"/>
</dbReference>
<keyword evidence="2 5" id="KW-0378">Hydrolase</keyword>
<dbReference type="EMBL" id="BMAR01000017">
    <property type="protein sequence ID" value="GFR47104.1"/>
    <property type="molecule type" value="Genomic_DNA"/>
</dbReference>
<dbReference type="AlphaFoldDB" id="A0AAD3HMR0"/>
<protein>
    <recommendedName>
        <fullName evidence="7">UvrD-like helicase ATP-binding domain-containing protein</fullName>
    </recommendedName>
</protein>
<dbReference type="Pfam" id="PF00580">
    <property type="entry name" value="UvrD-helicase"/>
    <property type="match status" value="1"/>
</dbReference>
<gene>
    <name evidence="8" type="ORF">Agub_g8673</name>
</gene>
<keyword evidence="3 5" id="KW-0347">Helicase</keyword>
<dbReference type="Proteomes" id="UP001054857">
    <property type="component" value="Unassembled WGS sequence"/>
</dbReference>
<reference evidence="8 9" key="1">
    <citation type="journal article" date="2021" name="Sci. Rep.">
        <title>Genome sequencing of the multicellular alga Astrephomene provides insights into convergent evolution of germ-soma differentiation.</title>
        <authorList>
            <person name="Yamashita S."/>
            <person name="Yamamoto K."/>
            <person name="Matsuzaki R."/>
            <person name="Suzuki S."/>
            <person name="Yamaguchi H."/>
            <person name="Hirooka S."/>
            <person name="Minakuchi Y."/>
            <person name="Miyagishima S."/>
            <person name="Kawachi M."/>
            <person name="Toyoda A."/>
            <person name="Nozaki H."/>
        </authorList>
    </citation>
    <scope>NUCLEOTIDE SEQUENCE [LARGE SCALE GENOMIC DNA]</scope>
    <source>
        <strain evidence="8 9">NIES-4017</strain>
    </source>
</reference>
<name>A0AAD3HMR0_9CHLO</name>
<dbReference type="InterPro" id="IPR000212">
    <property type="entry name" value="DNA_helicase_UvrD/REP"/>
</dbReference>
<proteinExistence type="predicted"/>
<evidence type="ECO:0000256" key="6">
    <source>
        <dbReference type="SAM" id="MobiDB-lite"/>
    </source>
</evidence>
<evidence type="ECO:0000256" key="5">
    <source>
        <dbReference type="PROSITE-ProRule" id="PRU00560"/>
    </source>
</evidence>
<dbReference type="PANTHER" id="PTHR11070">
    <property type="entry name" value="UVRD / RECB / PCRA DNA HELICASE FAMILY MEMBER"/>
    <property type="match status" value="1"/>
</dbReference>
<dbReference type="GO" id="GO:0005634">
    <property type="term" value="C:nucleus"/>
    <property type="evidence" value="ECO:0007669"/>
    <property type="project" value="TreeGrafter"/>
</dbReference>
<comment type="caution">
    <text evidence="8">The sequence shown here is derived from an EMBL/GenBank/DDBJ whole genome shotgun (WGS) entry which is preliminary data.</text>
</comment>
<organism evidence="8 9">
    <name type="scientific">Astrephomene gubernaculifera</name>
    <dbReference type="NCBI Taxonomy" id="47775"/>
    <lineage>
        <taxon>Eukaryota</taxon>
        <taxon>Viridiplantae</taxon>
        <taxon>Chlorophyta</taxon>
        <taxon>core chlorophytes</taxon>
        <taxon>Chlorophyceae</taxon>
        <taxon>CS clade</taxon>
        <taxon>Chlamydomonadales</taxon>
        <taxon>Astrephomenaceae</taxon>
        <taxon>Astrephomene</taxon>
    </lineage>
</organism>
<evidence type="ECO:0000256" key="3">
    <source>
        <dbReference type="ARBA" id="ARBA00022806"/>
    </source>
</evidence>
<evidence type="ECO:0000313" key="8">
    <source>
        <dbReference type="EMBL" id="GFR47104.1"/>
    </source>
</evidence>
<accession>A0AAD3HMR0</accession>
<evidence type="ECO:0000256" key="1">
    <source>
        <dbReference type="ARBA" id="ARBA00022741"/>
    </source>
</evidence>
<dbReference type="GO" id="GO:0005524">
    <property type="term" value="F:ATP binding"/>
    <property type="evidence" value="ECO:0007669"/>
    <property type="project" value="UniProtKB-UniRule"/>
</dbReference>
<evidence type="ECO:0000259" key="7">
    <source>
        <dbReference type="PROSITE" id="PS51198"/>
    </source>
</evidence>
<feature type="non-terminal residue" evidence="8">
    <location>
        <position position="1"/>
    </location>
</feature>
<evidence type="ECO:0000256" key="2">
    <source>
        <dbReference type="ARBA" id="ARBA00022801"/>
    </source>
</evidence>
<dbReference type="PANTHER" id="PTHR11070:SF2">
    <property type="entry name" value="ATP-DEPENDENT DNA HELICASE SRS2"/>
    <property type="match status" value="1"/>
</dbReference>
<evidence type="ECO:0000256" key="4">
    <source>
        <dbReference type="ARBA" id="ARBA00022840"/>
    </source>
</evidence>
<dbReference type="PROSITE" id="PS51198">
    <property type="entry name" value="UVRD_HELICASE_ATP_BIND"/>
    <property type="match status" value="1"/>
</dbReference>
<keyword evidence="1 5" id="KW-0547">Nucleotide-binding</keyword>
<dbReference type="CDD" id="cd17932">
    <property type="entry name" value="DEXQc_UvrD"/>
    <property type="match status" value="1"/>
</dbReference>
<dbReference type="SUPFAM" id="SSF52540">
    <property type="entry name" value="P-loop containing nucleoside triphosphate hydrolases"/>
    <property type="match status" value="1"/>
</dbReference>
<feature type="region of interest" description="Disordered" evidence="6">
    <location>
        <begin position="144"/>
        <end position="165"/>
    </location>
</feature>
<dbReference type="GO" id="GO:0016787">
    <property type="term" value="F:hydrolase activity"/>
    <property type="evidence" value="ECO:0007669"/>
    <property type="project" value="UniProtKB-UniRule"/>
</dbReference>
<keyword evidence="4 5" id="KW-0067">ATP-binding</keyword>
<feature type="binding site" evidence="5">
    <location>
        <begin position="96"/>
        <end position="103"/>
    </location>
    <ligand>
        <name>ATP</name>
        <dbReference type="ChEBI" id="CHEBI:30616"/>
    </ligand>
</feature>
<sequence>MLEQASRLRLHSRSDCSQFRLPSLPCQPLLRRRATTAFGRDITCEPPGVAKAGSINYSSKHVVVSEPNRTTSPAAGLNAEQRAAALTDEQYVRIKAGPGSGKTRTIVARAHHLITQRGVLPSEILAITFTNKAAKELKERLAAAQPVPRVDSSSRGGNPADGSASMEALKAGDVMAVTFHGLGARIMRQVLRQFPQPGLDARFKILDTG</sequence>
<keyword evidence="9" id="KW-1185">Reference proteome</keyword>
<dbReference type="GO" id="GO:0003677">
    <property type="term" value="F:DNA binding"/>
    <property type="evidence" value="ECO:0007669"/>
    <property type="project" value="InterPro"/>
</dbReference>
<dbReference type="InterPro" id="IPR027417">
    <property type="entry name" value="P-loop_NTPase"/>
</dbReference>
<dbReference type="GO" id="GO:0043138">
    <property type="term" value="F:3'-5' DNA helicase activity"/>
    <property type="evidence" value="ECO:0007669"/>
    <property type="project" value="TreeGrafter"/>
</dbReference>
<feature type="domain" description="UvrD-like helicase ATP-binding" evidence="7">
    <location>
        <begin position="75"/>
        <end position="209"/>
    </location>
</feature>